<dbReference type="Proteomes" id="UP000014417">
    <property type="component" value="Unassembled WGS sequence"/>
</dbReference>
<organism evidence="2 3">
    <name type="scientific">Propionimicrobium lymphophilum ACS-093-V-SCH5</name>
    <dbReference type="NCBI Taxonomy" id="883161"/>
    <lineage>
        <taxon>Bacteria</taxon>
        <taxon>Bacillati</taxon>
        <taxon>Actinomycetota</taxon>
        <taxon>Actinomycetes</taxon>
        <taxon>Propionibacteriales</taxon>
        <taxon>Propionibacteriaceae</taxon>
        <taxon>Propionimicrobium</taxon>
    </lineage>
</organism>
<feature type="transmembrane region" description="Helical" evidence="1">
    <location>
        <begin position="45"/>
        <end position="64"/>
    </location>
</feature>
<reference evidence="2 3" key="1">
    <citation type="submission" date="2013-04" db="EMBL/GenBank/DDBJ databases">
        <title>The Genome Sequence of Propionimicrobium lymphophilum ACS-093-V-SCH5.</title>
        <authorList>
            <consortium name="The Broad Institute Genomics Platform"/>
            <person name="Earl A."/>
            <person name="Ward D."/>
            <person name="Feldgarden M."/>
            <person name="Gevers D."/>
            <person name="Saerens B."/>
            <person name="Vaneechoutte M."/>
            <person name="Walker B."/>
            <person name="Young S."/>
            <person name="Zeng Q."/>
            <person name="Gargeya S."/>
            <person name="Fitzgerald M."/>
            <person name="Haas B."/>
            <person name="Abouelleil A."/>
            <person name="Allen A.W."/>
            <person name="Alvarado L."/>
            <person name="Arachchi H.M."/>
            <person name="Berlin A.M."/>
            <person name="Chapman S.B."/>
            <person name="Gainer-Dewar J."/>
            <person name="Goldberg J."/>
            <person name="Griggs A."/>
            <person name="Gujja S."/>
            <person name="Hansen M."/>
            <person name="Howarth C."/>
            <person name="Imamovic A."/>
            <person name="Ireland A."/>
            <person name="Larimer J."/>
            <person name="McCowan C."/>
            <person name="Murphy C."/>
            <person name="Pearson M."/>
            <person name="Poon T.W."/>
            <person name="Priest M."/>
            <person name="Roberts A."/>
            <person name="Saif S."/>
            <person name="Shea T."/>
            <person name="Sisk P."/>
            <person name="Sykes S."/>
            <person name="Wortman J."/>
            <person name="Nusbaum C."/>
            <person name="Birren B."/>
        </authorList>
    </citation>
    <scope>NUCLEOTIDE SEQUENCE [LARGE SCALE GENOMIC DNA]</scope>
    <source>
        <strain evidence="2 3">ACS-093-V-SCH5</strain>
    </source>
</reference>
<dbReference type="AlphaFoldDB" id="S2WKC4"/>
<dbReference type="PATRIC" id="fig|883161.3.peg.664"/>
<keyword evidence="1" id="KW-1133">Transmembrane helix</keyword>
<sequence>MIPAQLEINAHTWILIAIMFAGTFGLRLTPFVVRAWLADNETLNTLGRLMPVGVMVILVVYSFSGIVDDGLVPAVIGIVVTAALHLWRHQMLISIVGGVGAYGLALLLF</sequence>
<keyword evidence="3" id="KW-1185">Reference proteome</keyword>
<evidence type="ECO:0000256" key="1">
    <source>
        <dbReference type="SAM" id="Phobius"/>
    </source>
</evidence>
<accession>S2WKC4</accession>
<dbReference type="HOGENOM" id="CLU_144816_0_1_11"/>
<protein>
    <recommendedName>
        <fullName evidence="4">Branched-chain amino acid transporter AzlD</fullName>
    </recommendedName>
</protein>
<proteinExistence type="predicted"/>
<feature type="transmembrane region" description="Helical" evidence="1">
    <location>
        <begin position="92"/>
        <end position="108"/>
    </location>
</feature>
<dbReference type="RefSeq" id="WP_016455507.1">
    <property type="nucleotide sequence ID" value="NZ_KE150269.1"/>
</dbReference>
<evidence type="ECO:0008006" key="4">
    <source>
        <dbReference type="Google" id="ProtNLM"/>
    </source>
</evidence>
<keyword evidence="1" id="KW-0472">Membrane</keyword>
<dbReference type="EMBL" id="AGZR01000005">
    <property type="protein sequence ID" value="EPD33132.1"/>
    <property type="molecule type" value="Genomic_DNA"/>
</dbReference>
<feature type="transmembrane region" description="Helical" evidence="1">
    <location>
        <begin position="12"/>
        <end position="33"/>
    </location>
</feature>
<keyword evidence="1" id="KW-0812">Transmembrane</keyword>
<comment type="caution">
    <text evidence="2">The sequence shown here is derived from an EMBL/GenBank/DDBJ whole genome shotgun (WGS) entry which is preliminary data.</text>
</comment>
<name>S2WKC4_9ACTN</name>
<dbReference type="STRING" id="883161.HMPREF9306_00663"/>
<dbReference type="Pfam" id="PF05437">
    <property type="entry name" value="AzlD"/>
    <property type="match status" value="1"/>
</dbReference>
<dbReference type="InterPro" id="IPR008407">
    <property type="entry name" value="Brnchd-chn_aa_trnsp_AzlD"/>
</dbReference>
<gene>
    <name evidence="2" type="ORF">HMPREF9306_00663</name>
</gene>
<evidence type="ECO:0000313" key="3">
    <source>
        <dbReference type="Proteomes" id="UP000014417"/>
    </source>
</evidence>
<evidence type="ECO:0000313" key="2">
    <source>
        <dbReference type="EMBL" id="EPD33132.1"/>
    </source>
</evidence>